<name>A0A8J3E1K0_9PROT</name>
<dbReference type="EMBL" id="BMJQ01000001">
    <property type="protein sequence ID" value="GGF00548.1"/>
    <property type="molecule type" value="Genomic_DNA"/>
</dbReference>
<keyword evidence="2" id="KW-1185">Reference proteome</keyword>
<accession>A0A8J3E1K0</accession>
<evidence type="ECO:0000313" key="1">
    <source>
        <dbReference type="EMBL" id="GGF00548.1"/>
    </source>
</evidence>
<reference evidence="1" key="1">
    <citation type="journal article" date="2014" name="Int. J. Syst. Evol. Microbiol.">
        <title>Complete genome sequence of Corynebacterium casei LMG S-19264T (=DSM 44701T), isolated from a smear-ripened cheese.</title>
        <authorList>
            <consortium name="US DOE Joint Genome Institute (JGI-PGF)"/>
            <person name="Walter F."/>
            <person name="Albersmeier A."/>
            <person name="Kalinowski J."/>
            <person name="Ruckert C."/>
        </authorList>
    </citation>
    <scope>NUCLEOTIDE SEQUENCE</scope>
    <source>
        <strain evidence="1">CGMCC 1.15725</strain>
    </source>
</reference>
<proteinExistence type="predicted"/>
<dbReference type="Proteomes" id="UP000646365">
    <property type="component" value="Unassembled WGS sequence"/>
</dbReference>
<sequence length="106" mass="11423">MRAVPQVTFQIYNLRPVRTKTVYAFVDADMEIGGVEFRVCGIQARHLPGGGTAVHLPCYRDVDGSWRAAVDLPEEVRDALSAAVLEVLVEEGVAVGRGEAPKSAAE</sequence>
<organism evidence="1 2">
    <name type="scientific">Aliidongia dinghuensis</name>
    <dbReference type="NCBI Taxonomy" id="1867774"/>
    <lineage>
        <taxon>Bacteria</taxon>
        <taxon>Pseudomonadati</taxon>
        <taxon>Pseudomonadota</taxon>
        <taxon>Alphaproteobacteria</taxon>
        <taxon>Rhodospirillales</taxon>
        <taxon>Dongiaceae</taxon>
        <taxon>Aliidongia</taxon>
    </lineage>
</organism>
<comment type="caution">
    <text evidence="1">The sequence shown here is derived from an EMBL/GenBank/DDBJ whole genome shotgun (WGS) entry which is preliminary data.</text>
</comment>
<dbReference type="AlphaFoldDB" id="A0A8J3E1K0"/>
<evidence type="ECO:0000313" key="2">
    <source>
        <dbReference type="Proteomes" id="UP000646365"/>
    </source>
</evidence>
<reference evidence="1" key="2">
    <citation type="submission" date="2020-09" db="EMBL/GenBank/DDBJ databases">
        <authorList>
            <person name="Sun Q."/>
            <person name="Zhou Y."/>
        </authorList>
    </citation>
    <scope>NUCLEOTIDE SEQUENCE</scope>
    <source>
        <strain evidence="1">CGMCC 1.15725</strain>
    </source>
</reference>
<protein>
    <submittedName>
        <fullName evidence="1">Uncharacterized protein</fullName>
    </submittedName>
</protein>
<gene>
    <name evidence="1" type="ORF">GCM10011611_02690</name>
</gene>